<reference evidence="2" key="2">
    <citation type="submission" date="2015-01" db="EMBL/GenBank/DDBJ databases">
        <title>Evolutionary Origins and Diversification of the Mycorrhizal Mutualists.</title>
        <authorList>
            <consortium name="DOE Joint Genome Institute"/>
            <consortium name="Mycorrhizal Genomics Consortium"/>
            <person name="Kohler A."/>
            <person name="Kuo A."/>
            <person name="Nagy L.G."/>
            <person name="Floudas D."/>
            <person name="Copeland A."/>
            <person name="Barry K.W."/>
            <person name="Cichocki N."/>
            <person name="Veneault-Fourrey C."/>
            <person name="LaButti K."/>
            <person name="Lindquist E.A."/>
            <person name="Lipzen A."/>
            <person name="Lundell T."/>
            <person name="Morin E."/>
            <person name="Murat C."/>
            <person name="Riley R."/>
            <person name="Ohm R."/>
            <person name="Sun H."/>
            <person name="Tunlid A."/>
            <person name="Henrissat B."/>
            <person name="Grigoriev I.V."/>
            <person name="Hibbett D.S."/>
            <person name="Martin F."/>
        </authorList>
    </citation>
    <scope>NUCLEOTIDE SEQUENCE [LARGE SCALE GENOMIC DNA]</scope>
    <source>
        <strain evidence="2">F 1598</strain>
    </source>
</reference>
<proteinExistence type="predicted"/>
<protein>
    <recommendedName>
        <fullName evidence="3">Mitochondrial ATPase complex subunit ATP10</fullName>
    </recommendedName>
</protein>
<sequence>MLRLYQSSIRCCGHQSLPLACLRYYSSQGSGSGENIAKNVDKTEHIEDEVEPLPLLQRPLGVREPPTTVPKTRKEKLNDMLDQNKRMEHRRHLLKEASKGYFQDLNATRHHGGKTWIAPTVMIRQDKSLYFPNISGTALDGSGKKHTTDLCTGRISVISMLSTKISEIHVAGFTTPTYKRFSTHPLYTQISINLQENLLKSFLVTLFLSSIRREVPEALRPTYLASGQNMEYVREDLGMVNKHVGYVYLVDEMCRVRWAGCADAKVEEAKALEKCTGILLDRLDKGTKPGSVRGIEGGDVPSHQ</sequence>
<dbReference type="Proteomes" id="UP000054166">
    <property type="component" value="Unassembled WGS sequence"/>
</dbReference>
<dbReference type="EMBL" id="KN832971">
    <property type="protein sequence ID" value="KIM91418.1"/>
    <property type="molecule type" value="Genomic_DNA"/>
</dbReference>
<dbReference type="InterPro" id="IPR007849">
    <property type="entry name" value="ATP10"/>
</dbReference>
<dbReference type="AlphaFoldDB" id="A0A0C3BXY8"/>
<dbReference type="OrthoDB" id="17089at2759"/>
<dbReference type="GO" id="GO:0033615">
    <property type="term" value="P:mitochondrial proton-transporting ATP synthase complex assembly"/>
    <property type="evidence" value="ECO:0007669"/>
    <property type="project" value="TreeGrafter"/>
</dbReference>
<dbReference type="HOGENOM" id="CLU_047290_0_0_1"/>
<dbReference type="Pfam" id="PF05176">
    <property type="entry name" value="ATP-synt_10"/>
    <property type="match status" value="1"/>
</dbReference>
<evidence type="ECO:0000313" key="2">
    <source>
        <dbReference type="Proteomes" id="UP000054166"/>
    </source>
</evidence>
<dbReference type="PANTHER" id="PTHR28106">
    <property type="entry name" value="MITOCHONDRIAL ATPASE COMPLEX SUBUNIT ATP10"/>
    <property type="match status" value="1"/>
</dbReference>
<dbReference type="FunCoup" id="A0A0C3BXY8">
    <property type="interactions" value="37"/>
</dbReference>
<dbReference type="GO" id="GO:0005743">
    <property type="term" value="C:mitochondrial inner membrane"/>
    <property type="evidence" value="ECO:0007669"/>
    <property type="project" value="TreeGrafter"/>
</dbReference>
<dbReference type="STRING" id="765440.A0A0C3BXY8"/>
<gene>
    <name evidence="1" type="ORF">PILCRDRAFT_810693</name>
</gene>
<dbReference type="InParanoid" id="A0A0C3BXY8"/>
<reference evidence="1 2" key="1">
    <citation type="submission" date="2014-04" db="EMBL/GenBank/DDBJ databases">
        <authorList>
            <consortium name="DOE Joint Genome Institute"/>
            <person name="Kuo A."/>
            <person name="Tarkka M."/>
            <person name="Buscot F."/>
            <person name="Kohler A."/>
            <person name="Nagy L.G."/>
            <person name="Floudas D."/>
            <person name="Copeland A."/>
            <person name="Barry K.W."/>
            <person name="Cichocki N."/>
            <person name="Veneault-Fourrey C."/>
            <person name="LaButti K."/>
            <person name="Lindquist E.A."/>
            <person name="Lipzen A."/>
            <person name="Lundell T."/>
            <person name="Morin E."/>
            <person name="Murat C."/>
            <person name="Sun H."/>
            <person name="Tunlid A."/>
            <person name="Henrissat B."/>
            <person name="Grigoriev I.V."/>
            <person name="Hibbett D.S."/>
            <person name="Martin F."/>
            <person name="Nordberg H.P."/>
            <person name="Cantor M.N."/>
            <person name="Hua S.X."/>
        </authorList>
    </citation>
    <scope>NUCLEOTIDE SEQUENCE [LARGE SCALE GENOMIC DNA]</scope>
    <source>
        <strain evidence="1 2">F 1598</strain>
    </source>
</reference>
<name>A0A0C3BXY8_PILCF</name>
<evidence type="ECO:0008006" key="3">
    <source>
        <dbReference type="Google" id="ProtNLM"/>
    </source>
</evidence>
<accession>A0A0C3BXY8</accession>
<dbReference type="PANTHER" id="PTHR28106:SF1">
    <property type="entry name" value="MITOCHONDRIAL ATPASE COMPLEX SUBUNIT ATP10"/>
    <property type="match status" value="1"/>
</dbReference>
<keyword evidence="2" id="KW-1185">Reference proteome</keyword>
<organism evidence="1 2">
    <name type="scientific">Piloderma croceum (strain F 1598)</name>
    <dbReference type="NCBI Taxonomy" id="765440"/>
    <lineage>
        <taxon>Eukaryota</taxon>
        <taxon>Fungi</taxon>
        <taxon>Dikarya</taxon>
        <taxon>Basidiomycota</taxon>
        <taxon>Agaricomycotina</taxon>
        <taxon>Agaricomycetes</taxon>
        <taxon>Agaricomycetidae</taxon>
        <taxon>Atheliales</taxon>
        <taxon>Atheliaceae</taxon>
        <taxon>Piloderma</taxon>
    </lineage>
</organism>
<evidence type="ECO:0000313" key="1">
    <source>
        <dbReference type="EMBL" id="KIM91418.1"/>
    </source>
</evidence>